<dbReference type="Proteomes" id="UP000015100">
    <property type="component" value="Unassembled WGS sequence"/>
</dbReference>
<organism evidence="2 3">
    <name type="scientific">Dactylellina haptotyla (strain CBS 200.50)</name>
    <name type="common">Nematode-trapping fungus</name>
    <name type="synonym">Monacrosporium haptotylum</name>
    <dbReference type="NCBI Taxonomy" id="1284197"/>
    <lineage>
        <taxon>Eukaryota</taxon>
        <taxon>Fungi</taxon>
        <taxon>Dikarya</taxon>
        <taxon>Ascomycota</taxon>
        <taxon>Pezizomycotina</taxon>
        <taxon>Orbiliomycetes</taxon>
        <taxon>Orbiliales</taxon>
        <taxon>Orbiliaceae</taxon>
        <taxon>Dactylellina</taxon>
    </lineage>
</organism>
<sequence>MRFSESSNKAIKHYHEAPVVGWIGEAGYMKQPVPDGAWADPFWEIWQQAQENILTYATVGGYLKVNIHVVNDDGAGPWKCATDDWDGELELNQTAVVQENPAEASRGRSTRSMGSGDLPMFINLPKWLDCKGVLTGSAHKDLCIVRCENMAPDGPFDGCIFFKQFRVPGEVIPAKLSPGKPDPTPENEEDDDELPEICTREEEEGYKNLYTKANTKAYNTSS</sequence>
<evidence type="ECO:0000256" key="1">
    <source>
        <dbReference type="SAM" id="MobiDB-lite"/>
    </source>
</evidence>
<dbReference type="PANTHER" id="PTHR34618:SF1">
    <property type="entry name" value="SECRETED PROTEIN"/>
    <property type="match status" value="1"/>
</dbReference>
<name>S7ZXL8_DACHA</name>
<dbReference type="InterPro" id="IPR021476">
    <property type="entry name" value="Egh16-like"/>
</dbReference>
<reference evidence="2 3" key="1">
    <citation type="journal article" date="2013" name="PLoS Genet.">
        <title>Genomic mechanisms accounting for the adaptation to parasitism in nematode-trapping fungi.</title>
        <authorList>
            <person name="Meerupati T."/>
            <person name="Andersson K.M."/>
            <person name="Friman E."/>
            <person name="Kumar D."/>
            <person name="Tunlid A."/>
            <person name="Ahren D."/>
        </authorList>
    </citation>
    <scope>NUCLEOTIDE SEQUENCE [LARGE SCALE GENOMIC DNA]</scope>
    <source>
        <strain evidence="2 3">CBS 200.50</strain>
    </source>
</reference>
<keyword evidence="3" id="KW-1185">Reference proteome</keyword>
<dbReference type="OrthoDB" id="3241054at2759"/>
<feature type="compositionally biased region" description="Acidic residues" evidence="1">
    <location>
        <begin position="185"/>
        <end position="195"/>
    </location>
</feature>
<protein>
    <submittedName>
        <fullName evidence="2">Uncharacterized protein</fullName>
    </submittedName>
</protein>
<evidence type="ECO:0000313" key="2">
    <source>
        <dbReference type="EMBL" id="EPS35500.1"/>
    </source>
</evidence>
<proteinExistence type="predicted"/>
<reference evidence="3" key="2">
    <citation type="submission" date="2013-04" db="EMBL/GenBank/DDBJ databases">
        <title>Genomic mechanisms accounting for the adaptation to parasitism in nematode-trapping fungi.</title>
        <authorList>
            <person name="Ahren D.G."/>
        </authorList>
    </citation>
    <scope>NUCLEOTIDE SEQUENCE [LARGE SCALE GENOMIC DNA]</scope>
    <source>
        <strain evidence="3">CBS 200.50</strain>
    </source>
</reference>
<feature type="region of interest" description="Disordered" evidence="1">
    <location>
        <begin position="173"/>
        <end position="205"/>
    </location>
</feature>
<evidence type="ECO:0000313" key="3">
    <source>
        <dbReference type="Proteomes" id="UP000015100"/>
    </source>
</evidence>
<gene>
    <name evidence="2" type="ORF">H072_11035</name>
</gene>
<dbReference type="EMBL" id="AQGS01001127">
    <property type="protein sequence ID" value="EPS35500.1"/>
    <property type="molecule type" value="Genomic_DNA"/>
</dbReference>
<dbReference type="PANTHER" id="PTHR34618">
    <property type="entry name" value="SURFACE PROTEIN MAS1, PUTATIVE-RELATED"/>
    <property type="match status" value="1"/>
</dbReference>
<dbReference type="Pfam" id="PF11327">
    <property type="entry name" value="Egh16-like"/>
    <property type="match status" value="1"/>
</dbReference>
<dbReference type="HOGENOM" id="CLU_1245303_0_0_1"/>
<comment type="caution">
    <text evidence="2">The sequence shown here is derived from an EMBL/GenBank/DDBJ whole genome shotgun (WGS) entry which is preliminary data.</text>
</comment>
<accession>S7ZXL8</accession>
<dbReference type="AlphaFoldDB" id="S7ZXL8"/>